<proteinExistence type="predicted"/>
<name>A0ACC1HN44_9FUNG</name>
<feature type="non-terminal residue" evidence="1">
    <location>
        <position position="1"/>
    </location>
</feature>
<evidence type="ECO:0000313" key="2">
    <source>
        <dbReference type="Proteomes" id="UP001145114"/>
    </source>
</evidence>
<protein>
    <submittedName>
        <fullName evidence="1">Uncharacterized protein</fullName>
    </submittedName>
</protein>
<organism evidence="1 2">
    <name type="scientific">Spiromyces aspiralis</name>
    <dbReference type="NCBI Taxonomy" id="68401"/>
    <lineage>
        <taxon>Eukaryota</taxon>
        <taxon>Fungi</taxon>
        <taxon>Fungi incertae sedis</taxon>
        <taxon>Zoopagomycota</taxon>
        <taxon>Kickxellomycotina</taxon>
        <taxon>Kickxellomycetes</taxon>
        <taxon>Kickxellales</taxon>
        <taxon>Kickxellaceae</taxon>
        <taxon>Spiromyces</taxon>
    </lineage>
</organism>
<accession>A0ACC1HN44</accession>
<reference evidence="1" key="1">
    <citation type="submission" date="2022-06" db="EMBL/GenBank/DDBJ databases">
        <title>Phylogenomic reconstructions and comparative analyses of Kickxellomycotina fungi.</title>
        <authorList>
            <person name="Reynolds N.K."/>
            <person name="Stajich J.E."/>
            <person name="Barry K."/>
            <person name="Grigoriev I.V."/>
            <person name="Crous P."/>
            <person name="Smith M.E."/>
        </authorList>
    </citation>
    <scope>NUCLEOTIDE SEQUENCE</scope>
    <source>
        <strain evidence="1">RSA 2271</strain>
    </source>
</reference>
<sequence>TSIQLELEQQQQQQQQQFVEPRREILTKEDLENFKQSAAFKELIEFVRELSESVVGKKLTDPIEPTP</sequence>
<keyword evidence="2" id="KW-1185">Reference proteome</keyword>
<comment type="caution">
    <text evidence="1">The sequence shown here is derived from an EMBL/GenBank/DDBJ whole genome shotgun (WGS) entry which is preliminary data.</text>
</comment>
<gene>
    <name evidence="1" type="ORF">EV182_005060</name>
</gene>
<dbReference type="EMBL" id="JAMZIH010001698">
    <property type="protein sequence ID" value="KAJ1677968.1"/>
    <property type="molecule type" value="Genomic_DNA"/>
</dbReference>
<dbReference type="Proteomes" id="UP001145114">
    <property type="component" value="Unassembled WGS sequence"/>
</dbReference>
<feature type="non-terminal residue" evidence="1">
    <location>
        <position position="67"/>
    </location>
</feature>
<evidence type="ECO:0000313" key="1">
    <source>
        <dbReference type="EMBL" id="KAJ1677968.1"/>
    </source>
</evidence>